<evidence type="ECO:0000259" key="2">
    <source>
        <dbReference type="Pfam" id="PF14240"/>
    </source>
</evidence>
<sequence length="343" mass="35346">MHPTRTVLLTALGLLVAATGCGAGADAARVEALAPTPAAPAPSGAGLPTVAVAQMTASTTTDQTVGMPASALNLAALPLGTGKSATAPEAGRLYRCGGLPPAAGPPVTTPPWVNTTAKTWDMRTKDAVEGAVTWKSEFTAERDGTDLVLKGNGLPPRSGTFPVAASDPAHAYNPDPLPVISHTVSARLPWTPRVATTPSCEDGVVGLAANGIPLLDGFDAGGYDAVALETQDTCHGHPNPDGYHYHSLSPCMLSASSRQRTTQVGWALDGFGIFAEYDSRGRLLTNADLDGCHGRTSKVPWQGGEASVYHYVVTFEFPYTVGCFRGTPTTIHSGLKPTAPPGP</sequence>
<feature type="signal peptide" evidence="1">
    <location>
        <begin position="1"/>
        <end position="23"/>
    </location>
</feature>
<evidence type="ECO:0000256" key="1">
    <source>
        <dbReference type="SAM" id="SignalP"/>
    </source>
</evidence>
<dbReference type="InterPro" id="IPR025924">
    <property type="entry name" value="YHYH_dom"/>
</dbReference>
<dbReference type="AlphaFoldDB" id="A0AAU2JYC2"/>
<proteinExistence type="predicted"/>
<evidence type="ECO:0000313" key="3">
    <source>
        <dbReference type="EMBL" id="WTU77855.1"/>
    </source>
</evidence>
<feature type="chain" id="PRO_5043356525" evidence="1">
    <location>
        <begin position="24"/>
        <end position="343"/>
    </location>
</feature>
<keyword evidence="1" id="KW-0732">Signal</keyword>
<dbReference type="PANTHER" id="PTHR30289">
    <property type="entry name" value="UNCHARACTERIZED PROTEIN YBCL-RELATED"/>
    <property type="match status" value="1"/>
</dbReference>
<feature type="domain" description="YHYH" evidence="2">
    <location>
        <begin position="186"/>
        <end position="277"/>
    </location>
</feature>
<dbReference type="EMBL" id="CP108264">
    <property type="protein sequence ID" value="WTU77855.1"/>
    <property type="molecule type" value="Genomic_DNA"/>
</dbReference>
<dbReference type="PANTHER" id="PTHR30289:SF8">
    <property type="entry name" value="YHYH DOMAIN-CONTAINING PROTEIN"/>
    <property type="match status" value="1"/>
</dbReference>
<organism evidence="3">
    <name type="scientific">Streptomyces sp. NBC_00049</name>
    <dbReference type="NCBI Taxonomy" id="2903617"/>
    <lineage>
        <taxon>Bacteria</taxon>
        <taxon>Bacillati</taxon>
        <taxon>Actinomycetota</taxon>
        <taxon>Actinomycetes</taxon>
        <taxon>Kitasatosporales</taxon>
        <taxon>Streptomycetaceae</taxon>
        <taxon>Streptomyces</taxon>
    </lineage>
</organism>
<protein>
    <submittedName>
        <fullName evidence="3">YHYH protein</fullName>
    </submittedName>
</protein>
<gene>
    <name evidence="3" type="ORF">OG327_33630</name>
</gene>
<accession>A0AAU2JYC2</accession>
<dbReference type="Pfam" id="PF14240">
    <property type="entry name" value="YHYH"/>
    <property type="match status" value="1"/>
</dbReference>
<dbReference type="PROSITE" id="PS51257">
    <property type="entry name" value="PROKAR_LIPOPROTEIN"/>
    <property type="match status" value="1"/>
</dbReference>
<name>A0AAU2JYC2_9ACTN</name>
<reference evidence="3" key="1">
    <citation type="submission" date="2022-10" db="EMBL/GenBank/DDBJ databases">
        <title>The complete genomes of actinobacterial strains from the NBC collection.</title>
        <authorList>
            <person name="Joergensen T.S."/>
            <person name="Alvarez Arevalo M."/>
            <person name="Sterndorff E.B."/>
            <person name="Faurdal D."/>
            <person name="Vuksanovic O."/>
            <person name="Mourched A.-S."/>
            <person name="Charusanti P."/>
            <person name="Shaw S."/>
            <person name="Blin K."/>
            <person name="Weber T."/>
        </authorList>
    </citation>
    <scope>NUCLEOTIDE SEQUENCE</scope>
    <source>
        <strain evidence="3">NBC_00049</strain>
    </source>
</reference>